<feature type="region of interest" description="Disordered" evidence="1">
    <location>
        <begin position="129"/>
        <end position="172"/>
    </location>
</feature>
<dbReference type="PANTHER" id="PTHR47331">
    <property type="entry name" value="PHD-TYPE DOMAIN-CONTAINING PROTEIN"/>
    <property type="match status" value="1"/>
</dbReference>
<evidence type="ECO:0000313" key="2">
    <source>
        <dbReference type="Proteomes" id="UP001652628"/>
    </source>
</evidence>
<dbReference type="GeneID" id="139352955"/>
<evidence type="ECO:0000313" key="3">
    <source>
        <dbReference type="RefSeq" id="XP_070851948.1"/>
    </source>
</evidence>
<dbReference type="Proteomes" id="UP001652628">
    <property type="component" value="Chromosome 3"/>
</dbReference>
<sequence length="339" mass="37674">MIHRPDIFKRLRVPAFSGGIFRVLQKIQDNIKTMAPRPRSAQTLDDRRSRGTRSYRCRVCRGNHPLRKCNHFLRLSTEKRLRAVLINKYCANCLAHQHSEGVCRSGDTCKKCGQDHHTLLHLLESSGSRCRSISPLRPSMTSPRPSASGLRSPSPTPSSRNHSRCSDQFDQPTAAPSVASLLQHRSVQIIPTAIVVLDTGTNKYEAGALIDPCTPVSTIDRSLAAAFGHSTTSVGDETVCSATIRSRTGTFRIDVVLNVRPNFRTRTPIRALADNVRAKFNDIRLADEQFHRPATISLVLGSDVYRDVIQPWFLNLDEGLPVAQSTVFSWIVPGSCRQS</sequence>
<name>A0ABM4TPQ0_DROSZ</name>
<protein>
    <recommendedName>
        <fullName evidence="4">Peptidase aspartic putative domain-containing protein</fullName>
    </recommendedName>
</protein>
<proteinExistence type="predicted"/>
<organism evidence="2 3">
    <name type="scientific">Drosophila suzukii</name>
    <name type="common">Spotted-wing drosophila fruit fly</name>
    <dbReference type="NCBI Taxonomy" id="28584"/>
    <lineage>
        <taxon>Eukaryota</taxon>
        <taxon>Metazoa</taxon>
        <taxon>Ecdysozoa</taxon>
        <taxon>Arthropoda</taxon>
        <taxon>Hexapoda</taxon>
        <taxon>Insecta</taxon>
        <taxon>Pterygota</taxon>
        <taxon>Neoptera</taxon>
        <taxon>Endopterygota</taxon>
        <taxon>Diptera</taxon>
        <taxon>Brachycera</taxon>
        <taxon>Muscomorpha</taxon>
        <taxon>Ephydroidea</taxon>
        <taxon>Drosophilidae</taxon>
        <taxon>Drosophila</taxon>
        <taxon>Sophophora</taxon>
    </lineage>
</organism>
<dbReference type="RefSeq" id="XP_070851948.1">
    <property type="nucleotide sequence ID" value="XM_070995847.1"/>
</dbReference>
<accession>A0ABM4TPQ0</accession>
<evidence type="ECO:0000256" key="1">
    <source>
        <dbReference type="SAM" id="MobiDB-lite"/>
    </source>
</evidence>
<feature type="compositionally biased region" description="Polar residues" evidence="1">
    <location>
        <begin position="139"/>
        <end position="171"/>
    </location>
</feature>
<reference evidence="3" key="1">
    <citation type="submission" date="2025-08" db="UniProtKB">
        <authorList>
            <consortium name="RefSeq"/>
        </authorList>
    </citation>
    <scope>IDENTIFICATION</scope>
</reference>
<keyword evidence="2" id="KW-1185">Reference proteome</keyword>
<gene>
    <name evidence="3" type="primary">LOC139352955</name>
</gene>
<evidence type="ECO:0008006" key="4">
    <source>
        <dbReference type="Google" id="ProtNLM"/>
    </source>
</evidence>